<evidence type="ECO:0000256" key="2">
    <source>
        <dbReference type="SAM" id="SignalP"/>
    </source>
</evidence>
<sequence length="322" mass="35483">MYSRWLKSQFFLSVFAGLASVPAAAGAEQCMHSDLDVVVLGSGGPELSDRRASTGYLVREKGKARFIVDFGAGSSLNFEYAGGKIKDLEALLFTHFHVDHSNDLPALVKASYFSERDRDLPIYGPTGNHTIPTTPVFVERHFGEEGVYPYLSDFLTGEAAFRLKPVAVNADKSRPEMFETKIGGFTLRAVPVEHGLLPSLGWRIEKNGCSVTVSGDTSNLGRTLDRLAVNTDIFIAHNAVPENARDKVALKLHMTPSEIGRIAKETSSRSVVLSHFMRRTEHVRDETAAAIRRHYQGKLAFAEDCDIYSLQTGMKTGSCKQR</sequence>
<dbReference type="Gene3D" id="3.60.15.10">
    <property type="entry name" value="Ribonuclease Z/Hydroxyacylglutathione hydrolase-like"/>
    <property type="match status" value="1"/>
</dbReference>
<dbReference type="Proteomes" id="UP000272771">
    <property type="component" value="Chromosome"/>
</dbReference>
<dbReference type="PANTHER" id="PTHR46018:SF2">
    <property type="entry name" value="ZINC PHOSPHODIESTERASE ELAC PROTEIN 1"/>
    <property type="match status" value="1"/>
</dbReference>
<dbReference type="GO" id="GO:0042781">
    <property type="term" value="F:3'-tRNA processing endoribonuclease activity"/>
    <property type="evidence" value="ECO:0007669"/>
    <property type="project" value="TreeGrafter"/>
</dbReference>
<keyword evidence="5" id="KW-1185">Reference proteome</keyword>
<dbReference type="SMART" id="SM00849">
    <property type="entry name" value="Lactamase_B"/>
    <property type="match status" value="1"/>
</dbReference>
<gene>
    <name evidence="4" type="ORF">NCTC12742_01457</name>
</gene>
<protein>
    <submittedName>
        <fullName evidence="4">Ribonuclease Z</fullName>
    </submittedName>
</protein>
<organism evidence="4 5">
    <name type="scientific">Neisseria weaveri</name>
    <dbReference type="NCBI Taxonomy" id="28091"/>
    <lineage>
        <taxon>Bacteria</taxon>
        <taxon>Pseudomonadati</taxon>
        <taxon>Pseudomonadota</taxon>
        <taxon>Betaproteobacteria</taxon>
        <taxon>Neisseriales</taxon>
        <taxon>Neisseriaceae</taxon>
        <taxon>Neisseria</taxon>
    </lineage>
</organism>
<dbReference type="SUPFAM" id="SSF56281">
    <property type="entry name" value="Metallo-hydrolase/oxidoreductase"/>
    <property type="match status" value="1"/>
</dbReference>
<name>A0A3S4Z4W3_9NEIS</name>
<feature type="chain" id="PRO_5018731131" evidence="2">
    <location>
        <begin position="28"/>
        <end position="322"/>
    </location>
</feature>
<keyword evidence="2" id="KW-0732">Signal</keyword>
<keyword evidence="1" id="KW-0378">Hydrolase</keyword>
<dbReference type="EMBL" id="LR134533">
    <property type="protein sequence ID" value="VEJ51559.1"/>
    <property type="molecule type" value="Genomic_DNA"/>
</dbReference>
<evidence type="ECO:0000313" key="4">
    <source>
        <dbReference type="EMBL" id="VEJ51559.1"/>
    </source>
</evidence>
<accession>A0A3S4Z4W3</accession>
<dbReference type="CDD" id="cd07719">
    <property type="entry name" value="arylsulfatase_AtsA-like_MBL-fold"/>
    <property type="match status" value="1"/>
</dbReference>
<feature type="domain" description="Metallo-beta-lactamase" evidence="3">
    <location>
        <begin position="52"/>
        <end position="275"/>
    </location>
</feature>
<proteinExistence type="predicted"/>
<dbReference type="InterPro" id="IPR001279">
    <property type="entry name" value="Metallo-B-lactamas"/>
</dbReference>
<dbReference type="Pfam" id="PF12706">
    <property type="entry name" value="Lactamase_B_2"/>
    <property type="match status" value="1"/>
</dbReference>
<dbReference type="InterPro" id="IPR044094">
    <property type="entry name" value="AtsA-like_MBL-fold"/>
</dbReference>
<evidence type="ECO:0000256" key="1">
    <source>
        <dbReference type="ARBA" id="ARBA00022801"/>
    </source>
</evidence>
<evidence type="ECO:0000259" key="3">
    <source>
        <dbReference type="SMART" id="SM00849"/>
    </source>
</evidence>
<dbReference type="AlphaFoldDB" id="A0A3S4Z4W3"/>
<dbReference type="RefSeq" id="WP_231987926.1">
    <property type="nucleotide sequence ID" value="NZ_CAUJRG010000001.1"/>
</dbReference>
<dbReference type="PANTHER" id="PTHR46018">
    <property type="entry name" value="ZINC PHOSPHODIESTERASE ELAC PROTEIN 1"/>
    <property type="match status" value="1"/>
</dbReference>
<feature type="signal peptide" evidence="2">
    <location>
        <begin position="1"/>
        <end position="27"/>
    </location>
</feature>
<evidence type="ECO:0000313" key="5">
    <source>
        <dbReference type="Proteomes" id="UP000272771"/>
    </source>
</evidence>
<dbReference type="KEGG" id="nwe:SAMEA3174300_0017"/>
<reference evidence="4 5" key="1">
    <citation type="submission" date="2018-12" db="EMBL/GenBank/DDBJ databases">
        <authorList>
            <consortium name="Pathogen Informatics"/>
        </authorList>
    </citation>
    <scope>NUCLEOTIDE SEQUENCE [LARGE SCALE GENOMIC DNA]</scope>
    <source>
        <strain evidence="4 5">NCTC12742</strain>
    </source>
</reference>
<dbReference type="InterPro" id="IPR036866">
    <property type="entry name" value="RibonucZ/Hydroxyglut_hydro"/>
</dbReference>